<evidence type="ECO:0000313" key="2">
    <source>
        <dbReference type="EMBL" id="ORJ26489.1"/>
    </source>
</evidence>
<comment type="caution">
    <text evidence="2">The sequence shown here is derived from an EMBL/GenBank/DDBJ whole genome shotgun (WGS) entry which is preliminary data.</text>
</comment>
<dbReference type="RefSeq" id="WP_084912107.1">
    <property type="nucleotide sequence ID" value="NZ_CAUQAZ010000033.1"/>
</dbReference>
<feature type="compositionally biased region" description="Polar residues" evidence="1">
    <location>
        <begin position="39"/>
        <end position="55"/>
    </location>
</feature>
<proteinExistence type="predicted"/>
<accession>A0A1X0WI89</accession>
<feature type="region of interest" description="Disordered" evidence="1">
    <location>
        <begin position="39"/>
        <end position="61"/>
    </location>
</feature>
<evidence type="ECO:0000313" key="3">
    <source>
        <dbReference type="Proteomes" id="UP000192536"/>
    </source>
</evidence>
<gene>
    <name evidence="2" type="ORF">BS640_05010</name>
</gene>
<organism evidence="2 3">
    <name type="scientific">Rouxiella badensis</name>
    <dbReference type="NCBI Taxonomy" id="1646377"/>
    <lineage>
        <taxon>Bacteria</taxon>
        <taxon>Pseudomonadati</taxon>
        <taxon>Pseudomonadota</taxon>
        <taxon>Gammaproteobacteria</taxon>
        <taxon>Enterobacterales</taxon>
        <taxon>Yersiniaceae</taxon>
        <taxon>Rouxiella</taxon>
    </lineage>
</organism>
<sequence length="61" mass="6977">MRKKYNIKMTRIILTISFIILFGRLIYAAIGSYSHHKNQQQAQIEQPVTPVSSQDSSEKAP</sequence>
<protein>
    <recommendedName>
        <fullName evidence="4">DUF2633 domain-containing protein</fullName>
    </recommendedName>
</protein>
<dbReference type="Pfam" id="PF11119">
    <property type="entry name" value="DUF2633"/>
    <property type="match status" value="1"/>
</dbReference>
<dbReference type="AlphaFoldDB" id="A0A1X0WI89"/>
<dbReference type="Proteomes" id="UP000192536">
    <property type="component" value="Unassembled WGS sequence"/>
</dbReference>
<evidence type="ECO:0008006" key="4">
    <source>
        <dbReference type="Google" id="ProtNLM"/>
    </source>
</evidence>
<keyword evidence="3" id="KW-1185">Reference proteome</keyword>
<evidence type="ECO:0000256" key="1">
    <source>
        <dbReference type="SAM" id="MobiDB-lite"/>
    </source>
</evidence>
<dbReference type="InterPro" id="IPR022576">
    <property type="entry name" value="YfgG"/>
</dbReference>
<name>A0A1X0WI89_9GAMM</name>
<reference evidence="2 3" key="1">
    <citation type="journal article" date="2017" name="Int. J. Syst. Evol. Microbiol.">
        <title>Rouxiella badensis sp. nov. and Rouxiella silvae sp. nov. isolated from peat bog soil in Germany and emendation of the genus description.</title>
        <authorList>
            <person name="Le Fleche-Mateos A."/>
            <person name="Kugler J.H."/>
            <person name="Hansen S.H."/>
            <person name="Syldatk C."/>
            <person name="Hausmann R."/>
            <person name="Lomprez F."/>
            <person name="Vandenbogaert M."/>
            <person name="Manuguerra J.C."/>
            <person name="Grimont P.A."/>
        </authorList>
    </citation>
    <scope>NUCLEOTIDE SEQUENCE [LARGE SCALE GENOMIC DNA]</scope>
    <source>
        <strain evidence="2 3">DSM 100043</strain>
    </source>
</reference>
<dbReference type="EMBL" id="MRWE01000006">
    <property type="protein sequence ID" value="ORJ26489.1"/>
    <property type="molecule type" value="Genomic_DNA"/>
</dbReference>